<dbReference type="EMBL" id="CAXDID020000264">
    <property type="protein sequence ID" value="CAL6066794.1"/>
    <property type="molecule type" value="Genomic_DNA"/>
</dbReference>
<keyword evidence="1" id="KW-0472">Membrane</keyword>
<sequence length="192" mass="22325">MPSLLDNSVLRPIYQLDYTLLIIGYTQCGCILELVQMKCGMWNMYTVAQMQYIIRSKVNTFNKVQYLFGTIVQQKYFNTFLMYILYKITVTSYLWLISSRGRLHKTKRSSKPIRRSDKTTTLCNSSIRRIGVCYRETAWPHAVDSGAPELTSQLRYKVVIPRLAIAVTSSGKLAREVNLLHLNDYYIINMKQ</sequence>
<keyword evidence="3" id="KW-1185">Reference proteome</keyword>
<evidence type="ECO:0000313" key="2">
    <source>
        <dbReference type="EMBL" id="CAL6066794.1"/>
    </source>
</evidence>
<protein>
    <submittedName>
        <fullName evidence="2">Hypothetical_protein</fullName>
    </submittedName>
</protein>
<keyword evidence="1" id="KW-1133">Transmembrane helix</keyword>
<gene>
    <name evidence="2" type="ORF">HINF_LOCUS52705</name>
</gene>
<name>A0ABP1KPZ5_9EUKA</name>
<proteinExistence type="predicted"/>
<evidence type="ECO:0000256" key="1">
    <source>
        <dbReference type="SAM" id="Phobius"/>
    </source>
</evidence>
<evidence type="ECO:0000313" key="3">
    <source>
        <dbReference type="Proteomes" id="UP001642409"/>
    </source>
</evidence>
<accession>A0ABP1KPZ5</accession>
<feature type="transmembrane region" description="Helical" evidence="1">
    <location>
        <begin position="80"/>
        <end position="98"/>
    </location>
</feature>
<dbReference type="Proteomes" id="UP001642409">
    <property type="component" value="Unassembled WGS sequence"/>
</dbReference>
<keyword evidence="1" id="KW-0812">Transmembrane</keyword>
<organism evidence="2 3">
    <name type="scientific">Hexamita inflata</name>
    <dbReference type="NCBI Taxonomy" id="28002"/>
    <lineage>
        <taxon>Eukaryota</taxon>
        <taxon>Metamonada</taxon>
        <taxon>Diplomonadida</taxon>
        <taxon>Hexamitidae</taxon>
        <taxon>Hexamitinae</taxon>
        <taxon>Hexamita</taxon>
    </lineage>
</organism>
<comment type="caution">
    <text evidence="2">The sequence shown here is derived from an EMBL/GenBank/DDBJ whole genome shotgun (WGS) entry which is preliminary data.</text>
</comment>
<reference evidence="2 3" key="1">
    <citation type="submission" date="2024-07" db="EMBL/GenBank/DDBJ databases">
        <authorList>
            <person name="Akdeniz Z."/>
        </authorList>
    </citation>
    <scope>NUCLEOTIDE SEQUENCE [LARGE SCALE GENOMIC DNA]</scope>
</reference>